<evidence type="ECO:0000259" key="1">
    <source>
        <dbReference type="Pfam" id="PF24316"/>
    </source>
</evidence>
<dbReference type="Proteomes" id="UP000612266">
    <property type="component" value="Unassembled WGS sequence"/>
</dbReference>
<evidence type="ECO:0000313" key="2">
    <source>
        <dbReference type="EMBL" id="MBG2916024.1"/>
    </source>
</evidence>
<dbReference type="Pfam" id="PF24316">
    <property type="entry name" value="Tli3"/>
    <property type="match status" value="1"/>
</dbReference>
<accession>A0A8I1BRK3</accession>
<dbReference type="InterPro" id="IPR057562">
    <property type="entry name" value="Tli3-like_dom"/>
</dbReference>
<proteinExistence type="predicted"/>
<protein>
    <recommendedName>
        <fullName evidence="1">Tli3-like domain-containing protein</fullName>
    </recommendedName>
</protein>
<dbReference type="AlphaFoldDB" id="A0A8I1BRK3"/>
<sequence>MLINLFKLPFIFIISTTLLSGCLSLKEKATIKMLEDDLVHLHSILEEAKNLAPPSIIYRIDEHRFFTLEQYNQKRGGMTYYNNTQKGIHQKILDSSACLYKGRLIWSTDRDDAFAFPSVLSSRYSQCVGTKYGCINVILVTLNGGKKFAPTNAGFGITTYDPEYYSANFDIIVTSDGFYLGKSSYRQQNDELDSPWWRKFYFDPSDSNYIHDDVGDKETPSITLKTPSEQTRFDCSDPAIYPISK</sequence>
<reference evidence="3 4" key="1">
    <citation type="submission" date="2020-01" db="EMBL/GenBank/DDBJ databases">
        <title>The genomic epidemiology of tigecycline resistance gene tet(X) variants in a swine farm in China.</title>
        <authorList>
            <person name="Peng K."/>
            <person name="Li R."/>
        </authorList>
    </citation>
    <scope>NUCLEOTIDE SEQUENCE [LARGE SCALE GENOMIC DNA]</scope>
    <source>
        <strain evidence="3 4">ZF1</strain>
    </source>
</reference>
<organism evidence="2 5">
    <name type="scientific">Proteus terrae subsp. cibarius</name>
    <dbReference type="NCBI Taxonomy" id="626774"/>
    <lineage>
        <taxon>Bacteria</taxon>
        <taxon>Pseudomonadati</taxon>
        <taxon>Pseudomonadota</taxon>
        <taxon>Gammaproteobacteria</taxon>
        <taxon>Enterobacterales</taxon>
        <taxon>Morganellaceae</taxon>
        <taxon>Proteus</taxon>
    </lineage>
</organism>
<evidence type="ECO:0000313" key="4">
    <source>
        <dbReference type="Proteomes" id="UP000501338"/>
    </source>
</evidence>
<feature type="domain" description="Tli3-like" evidence="1">
    <location>
        <begin position="52"/>
        <end position="180"/>
    </location>
</feature>
<dbReference type="EMBL" id="CP047340">
    <property type="protein sequence ID" value="QIF88912.1"/>
    <property type="molecule type" value="Genomic_DNA"/>
</dbReference>
<keyword evidence="4" id="KW-1185">Reference proteome</keyword>
<evidence type="ECO:0000313" key="5">
    <source>
        <dbReference type="Proteomes" id="UP000612266"/>
    </source>
</evidence>
<evidence type="ECO:0000313" key="3">
    <source>
        <dbReference type="EMBL" id="QIF88912.1"/>
    </source>
</evidence>
<gene>
    <name evidence="3" type="ORF">GTH23_02155</name>
    <name evidence="2" type="ORF">I4901_16785</name>
</gene>
<dbReference type="PROSITE" id="PS51257">
    <property type="entry name" value="PROKAR_LIPOPROTEIN"/>
    <property type="match status" value="1"/>
</dbReference>
<dbReference type="EMBL" id="JADSJR010000031">
    <property type="protein sequence ID" value="MBG2916024.1"/>
    <property type="molecule type" value="Genomic_DNA"/>
</dbReference>
<name>A0A8I1BRK3_9GAMM</name>
<dbReference type="RefSeq" id="WP_156733878.1">
    <property type="nucleotide sequence ID" value="NZ_CP045008.1"/>
</dbReference>
<dbReference type="Proteomes" id="UP000501338">
    <property type="component" value="Chromosome"/>
</dbReference>
<reference evidence="2" key="2">
    <citation type="submission" date="2020-11" db="EMBL/GenBank/DDBJ databases">
        <title>Enhanced detection system for hospital associated transmission using whole genome sequencing surveillance.</title>
        <authorList>
            <person name="Harrison L.H."/>
            <person name="Van Tyne D."/>
            <person name="Marsh J.W."/>
            <person name="Griffith M.P."/>
            <person name="Snyder D.J."/>
            <person name="Cooper V.S."/>
            <person name="Mustapha M."/>
        </authorList>
    </citation>
    <scope>NUCLEOTIDE SEQUENCE</scope>
    <source>
        <strain evidence="2">PR00070</strain>
    </source>
</reference>